<name>A0A6N7L0T1_9ACTN</name>
<keyword evidence="2" id="KW-1185">Reference proteome</keyword>
<evidence type="ECO:0000313" key="1">
    <source>
        <dbReference type="EMBL" id="MQS16439.1"/>
    </source>
</evidence>
<evidence type="ECO:0000313" key="2">
    <source>
        <dbReference type="Proteomes" id="UP000450000"/>
    </source>
</evidence>
<dbReference type="Proteomes" id="UP000450000">
    <property type="component" value="Unassembled WGS sequence"/>
</dbReference>
<dbReference type="EMBL" id="WBOF01000002">
    <property type="protein sequence ID" value="MQS16439.1"/>
    <property type="molecule type" value="Genomic_DNA"/>
</dbReference>
<accession>A0A6N7L0T1</accession>
<comment type="caution">
    <text evidence="1">The sequence shown here is derived from an EMBL/GenBank/DDBJ whole genome shotgun (WGS) entry which is preliminary data.</text>
</comment>
<reference evidence="1 2" key="1">
    <citation type="submission" date="2019-09" db="EMBL/GenBank/DDBJ databases">
        <title>Genome Sequences of Streptomyces kaniharaensis ATCC 21070.</title>
        <authorList>
            <person name="Zhu W."/>
            <person name="De Crecy-Lagard V."/>
            <person name="Richards N.G."/>
        </authorList>
    </citation>
    <scope>NUCLEOTIDE SEQUENCE [LARGE SCALE GENOMIC DNA]</scope>
    <source>
        <strain evidence="1 2">SF-557</strain>
    </source>
</reference>
<organism evidence="1 2">
    <name type="scientific">Streptomyces kaniharaensis</name>
    <dbReference type="NCBI Taxonomy" id="212423"/>
    <lineage>
        <taxon>Bacteria</taxon>
        <taxon>Bacillati</taxon>
        <taxon>Actinomycetota</taxon>
        <taxon>Actinomycetes</taxon>
        <taxon>Kitasatosporales</taxon>
        <taxon>Streptomycetaceae</taxon>
        <taxon>Streptomyces</taxon>
    </lineage>
</organism>
<dbReference type="RefSeq" id="WP_153467259.1">
    <property type="nucleotide sequence ID" value="NZ_WBOF01000002.1"/>
</dbReference>
<protein>
    <submittedName>
        <fullName evidence="1">Plasmid mobilization relaxosome protein MobC</fullName>
    </submittedName>
</protein>
<proteinExistence type="predicted"/>
<dbReference type="OrthoDB" id="4209139at2"/>
<dbReference type="AlphaFoldDB" id="A0A6N7L0T1"/>
<gene>
    <name evidence="1" type="primary">mobC</name>
    <name evidence="1" type="ORF">F7Q99_30655</name>
</gene>
<sequence length="110" mass="11965">MRLAPQELERWRAAQQKTSRKELGAWVRAVVEEALNGHPGVPGDVAQVPEVNHAAYLTLAQAANNLNQLTRYTHQESQLHHDIQAAIEAVGNAALAIRGLEPLDGEESGT</sequence>